<dbReference type="eggNOG" id="ENOG5032TIP">
    <property type="taxonomic scope" value="Bacteria"/>
</dbReference>
<dbReference type="HOGENOM" id="CLU_1467512_0_0_7"/>
<evidence type="ECO:0000313" key="3">
    <source>
        <dbReference type="Proteomes" id="UP000001784"/>
    </source>
</evidence>
<evidence type="ECO:0000256" key="1">
    <source>
        <dbReference type="SAM" id="Phobius"/>
    </source>
</evidence>
<evidence type="ECO:0000313" key="2">
    <source>
        <dbReference type="EMBL" id="ABK17196.1"/>
    </source>
</evidence>
<keyword evidence="3" id="KW-1185">Reference proteome</keyword>
<feature type="transmembrane region" description="Helical" evidence="1">
    <location>
        <begin position="53"/>
        <end position="71"/>
    </location>
</feature>
<protein>
    <submittedName>
        <fullName evidence="2">Uncharacterized protein</fullName>
    </submittedName>
</protein>
<keyword evidence="1" id="KW-0472">Membrane</keyword>
<dbReference type="KEGG" id="sfu:Sfum_1508"/>
<name>A0LIE4_SYNFM</name>
<accession>A0LIE4</accession>
<keyword evidence="1" id="KW-1133">Transmembrane helix</keyword>
<sequence precursor="true">MMRMVMKVNPAVVLTALIIAIVLAGGAMADKHRHFGKHQFNRGDHGNEATGEAAAWILGIANFPVLLSQLLKTADKVVPLKPASRDRLTRFNRLQKHHLMKLHYWLNPVAIVIAVSHWTLSHCRSTGLPEWGLGIMIAVGALGLVMKLKLAPVSMRKPVYRLHTNPISIPAVLLILLIGHSIVD</sequence>
<keyword evidence="1" id="KW-0812">Transmembrane</keyword>
<feature type="transmembrane region" description="Helical" evidence="1">
    <location>
        <begin position="162"/>
        <end position="183"/>
    </location>
</feature>
<feature type="transmembrane region" description="Helical" evidence="1">
    <location>
        <begin position="131"/>
        <end position="150"/>
    </location>
</feature>
<dbReference type="AlphaFoldDB" id="A0LIE4"/>
<reference evidence="2 3" key="1">
    <citation type="submission" date="2006-10" db="EMBL/GenBank/DDBJ databases">
        <title>Complete sequence of Syntrophobacter fumaroxidans MPOB.</title>
        <authorList>
            <consortium name="US DOE Joint Genome Institute"/>
            <person name="Copeland A."/>
            <person name="Lucas S."/>
            <person name="Lapidus A."/>
            <person name="Barry K."/>
            <person name="Detter J.C."/>
            <person name="Glavina del Rio T."/>
            <person name="Hammon N."/>
            <person name="Israni S."/>
            <person name="Pitluck S."/>
            <person name="Goltsman E.G."/>
            <person name="Martinez M."/>
            <person name="Schmutz J."/>
            <person name="Larimer F."/>
            <person name="Land M."/>
            <person name="Hauser L."/>
            <person name="Kyrpides N."/>
            <person name="Kim E."/>
            <person name="Boone D.R."/>
            <person name="Brockman F."/>
            <person name="Culley D."/>
            <person name="Ferry J."/>
            <person name="Gunsalus R."/>
            <person name="McInerney M.J."/>
            <person name="Morrison M."/>
            <person name="Plugge C."/>
            <person name="Rohlin L."/>
            <person name="Scholten J."/>
            <person name="Sieber J."/>
            <person name="Stams A.J.M."/>
            <person name="Worm P."/>
            <person name="Henstra A.M."/>
            <person name="Richardson P."/>
        </authorList>
    </citation>
    <scope>NUCLEOTIDE SEQUENCE [LARGE SCALE GENOMIC DNA]</scope>
    <source>
        <strain evidence="3">DSM 10017 / MPOB</strain>
    </source>
</reference>
<dbReference type="EMBL" id="CP000478">
    <property type="protein sequence ID" value="ABK17196.1"/>
    <property type="molecule type" value="Genomic_DNA"/>
</dbReference>
<dbReference type="InParanoid" id="A0LIE4"/>
<gene>
    <name evidence="2" type="ordered locus">Sfum_1508</name>
</gene>
<proteinExistence type="predicted"/>
<feature type="transmembrane region" description="Helical" evidence="1">
    <location>
        <begin position="102"/>
        <end position="119"/>
    </location>
</feature>
<dbReference type="Proteomes" id="UP000001784">
    <property type="component" value="Chromosome"/>
</dbReference>
<organism evidence="2 3">
    <name type="scientific">Syntrophobacter fumaroxidans (strain DSM 10017 / MPOB)</name>
    <dbReference type="NCBI Taxonomy" id="335543"/>
    <lineage>
        <taxon>Bacteria</taxon>
        <taxon>Pseudomonadati</taxon>
        <taxon>Thermodesulfobacteriota</taxon>
        <taxon>Syntrophobacteria</taxon>
        <taxon>Syntrophobacterales</taxon>
        <taxon>Syntrophobacteraceae</taxon>
        <taxon>Syntrophobacter</taxon>
    </lineage>
</organism>